<dbReference type="GO" id="GO:0032259">
    <property type="term" value="P:methylation"/>
    <property type="evidence" value="ECO:0007669"/>
    <property type="project" value="UniProtKB-KW"/>
</dbReference>
<evidence type="ECO:0000256" key="3">
    <source>
        <dbReference type="ARBA" id="ARBA00022691"/>
    </source>
</evidence>
<dbReference type="Pfam" id="PF02086">
    <property type="entry name" value="MethyltransfD12"/>
    <property type="match status" value="1"/>
</dbReference>
<dbReference type="Gene3D" id="3.40.50.150">
    <property type="entry name" value="Vaccinia Virus protein VP39"/>
    <property type="match status" value="1"/>
</dbReference>
<protein>
    <submittedName>
        <fullName evidence="4">Type IIs modification methyltransferase</fullName>
    </submittedName>
</protein>
<dbReference type="HOGENOM" id="CLU_058001_0_0_11"/>
<dbReference type="KEGG" id="chn:A605_10820"/>
<dbReference type="RefSeq" id="WP_015401580.1">
    <property type="nucleotide sequence ID" value="NC_020302.1"/>
</dbReference>
<evidence type="ECO:0000256" key="2">
    <source>
        <dbReference type="ARBA" id="ARBA00022679"/>
    </source>
</evidence>
<dbReference type="PRINTS" id="PR00505">
    <property type="entry name" value="D12N6MTFRASE"/>
</dbReference>
<dbReference type="EMBL" id="CP003697">
    <property type="protein sequence ID" value="AGF73164.1"/>
    <property type="molecule type" value="Genomic_DNA"/>
</dbReference>
<reference evidence="4 5" key="1">
    <citation type="journal article" date="2012" name="Stand. Genomic Sci.">
        <title>Genome sequence of the halotolerant bacterium Corynebacterium halotolerans type strain YIM 70093(T) (= DSM 44683(T)).</title>
        <authorList>
            <person name="Ruckert C."/>
            <person name="Albersmeier A."/>
            <person name="Al-Dilaimi A."/>
            <person name="Niehaus K."/>
            <person name="Szczepanowski R."/>
            <person name="Kalinowski J."/>
        </authorList>
    </citation>
    <scope>NUCLEOTIDE SEQUENCE [LARGE SCALE GENOMIC DNA]</scope>
    <source>
        <strain evidence="4">YIM 70093</strain>
    </source>
</reference>
<dbReference type="REBASE" id="60705">
    <property type="entry name" value="M1.Cha44683ORF10820P"/>
</dbReference>
<dbReference type="OrthoDB" id="9805629at2"/>
<evidence type="ECO:0000313" key="5">
    <source>
        <dbReference type="Proteomes" id="UP000011723"/>
    </source>
</evidence>
<organism evidence="4 5">
    <name type="scientific">Corynebacterium halotolerans YIM 70093 = DSM 44683</name>
    <dbReference type="NCBI Taxonomy" id="1121362"/>
    <lineage>
        <taxon>Bacteria</taxon>
        <taxon>Bacillati</taxon>
        <taxon>Actinomycetota</taxon>
        <taxon>Actinomycetes</taxon>
        <taxon>Mycobacteriales</taxon>
        <taxon>Corynebacteriaceae</taxon>
        <taxon>Corynebacterium</taxon>
    </lineage>
</organism>
<dbReference type="GO" id="GO:0009007">
    <property type="term" value="F:site-specific DNA-methyltransferase (adenine-specific) activity"/>
    <property type="evidence" value="ECO:0007669"/>
    <property type="project" value="UniProtKB-EC"/>
</dbReference>
<name>M1MZM4_9CORY</name>
<keyword evidence="3" id="KW-0949">S-adenosyl-L-methionine</keyword>
<dbReference type="AlphaFoldDB" id="M1MZM4"/>
<gene>
    <name evidence="4" type="ORF">A605_10820</name>
</gene>
<sequence>MTTTPVYPETRYMGSKEKLTARIMETAAEFGKDVFVDVFSGSGVVAHAAKRHGYAVHTNDYLRFCATYTKAMVENSSERLSDELVERLVAHPDPGDGFVERTYTDIFYHRTDTRAIDRIRTGIRELGLSEYEAAIAVSGLVRACLKKRPRGIFTYTGLRYDDGRRDLRLSIEEHFRIQVAKVNAAVFDNGRRSYSTNLDFRELEVPENAILYLDPPYYSPVSDNQYVRRYHFVEGLSREWRDVEMQPHTKTRKFANFPTPFSTQNGTLEALREILSAHPGNDVILSYSSNSLPTKEELVELFIQVGRTVRVAEVNHRYSFSTREKTTRNQVKEYLFTSPGV</sequence>
<keyword evidence="5" id="KW-1185">Reference proteome</keyword>
<dbReference type="InterPro" id="IPR029063">
    <property type="entry name" value="SAM-dependent_MTases_sf"/>
</dbReference>
<keyword evidence="1 4" id="KW-0489">Methyltransferase</keyword>
<evidence type="ECO:0000256" key="1">
    <source>
        <dbReference type="ARBA" id="ARBA00022603"/>
    </source>
</evidence>
<dbReference type="Proteomes" id="UP000011723">
    <property type="component" value="Chromosome"/>
</dbReference>
<dbReference type="InterPro" id="IPR012327">
    <property type="entry name" value="MeTrfase_D12"/>
</dbReference>
<dbReference type="STRING" id="1121362.A605_10820"/>
<evidence type="ECO:0000313" key="4">
    <source>
        <dbReference type="EMBL" id="AGF73164.1"/>
    </source>
</evidence>
<dbReference type="GO" id="GO:0009307">
    <property type="term" value="P:DNA restriction-modification system"/>
    <property type="evidence" value="ECO:0007669"/>
    <property type="project" value="InterPro"/>
</dbReference>
<accession>M1MZM4</accession>
<dbReference type="eggNOG" id="COG3392">
    <property type="taxonomic scope" value="Bacteria"/>
</dbReference>
<keyword evidence="2 4" id="KW-0808">Transferase</keyword>
<dbReference type="SUPFAM" id="SSF53335">
    <property type="entry name" value="S-adenosyl-L-methionine-dependent methyltransferases"/>
    <property type="match status" value="1"/>
</dbReference>
<proteinExistence type="predicted"/>
<dbReference type="PATRIC" id="fig|1121362.3.peg.2194"/>